<dbReference type="Proteomes" id="UP000559182">
    <property type="component" value="Unassembled WGS sequence"/>
</dbReference>
<comment type="caution">
    <text evidence="3">The sequence shown here is derived from an EMBL/GenBank/DDBJ whole genome shotgun (WGS) entry which is preliminary data.</text>
</comment>
<dbReference type="PROSITE" id="PS51707">
    <property type="entry name" value="CYTH"/>
    <property type="match status" value="1"/>
</dbReference>
<dbReference type="SUPFAM" id="SSF55154">
    <property type="entry name" value="CYTH-like phosphatases"/>
    <property type="match status" value="1"/>
</dbReference>
<dbReference type="InterPro" id="IPR023577">
    <property type="entry name" value="CYTH_domain"/>
</dbReference>
<keyword evidence="4" id="KW-1185">Reference proteome</keyword>
<dbReference type="Pfam" id="PF01928">
    <property type="entry name" value="CYTH"/>
    <property type="match status" value="1"/>
</dbReference>
<gene>
    <name evidence="3" type="ORF">FHU39_004046</name>
</gene>
<evidence type="ECO:0000259" key="2">
    <source>
        <dbReference type="PROSITE" id="PS51707"/>
    </source>
</evidence>
<dbReference type="SMART" id="SM01118">
    <property type="entry name" value="CYTH"/>
    <property type="match status" value="1"/>
</dbReference>
<evidence type="ECO:0000256" key="1">
    <source>
        <dbReference type="SAM" id="MobiDB-lite"/>
    </source>
</evidence>
<protein>
    <submittedName>
        <fullName evidence="3">Inorganic triphosphatase YgiF</fullName>
    </submittedName>
</protein>
<dbReference type="CDD" id="cd07374">
    <property type="entry name" value="CYTH-like_Pase"/>
    <property type="match status" value="1"/>
</dbReference>
<dbReference type="InterPro" id="IPR033469">
    <property type="entry name" value="CYTH-like_dom_sf"/>
</dbReference>
<evidence type="ECO:0000313" key="3">
    <source>
        <dbReference type="EMBL" id="MBB2894010.1"/>
    </source>
</evidence>
<dbReference type="Gene3D" id="2.40.320.10">
    <property type="entry name" value="Hypothetical Protein Pfu-838710-001"/>
    <property type="match status" value="1"/>
</dbReference>
<organism evidence="3 4">
    <name type="scientific">Flexivirga oryzae</name>
    <dbReference type="NCBI Taxonomy" id="1794944"/>
    <lineage>
        <taxon>Bacteria</taxon>
        <taxon>Bacillati</taxon>
        <taxon>Actinomycetota</taxon>
        <taxon>Actinomycetes</taxon>
        <taxon>Micrococcales</taxon>
        <taxon>Dermacoccaceae</taxon>
        <taxon>Flexivirga</taxon>
    </lineage>
</organism>
<feature type="domain" description="CYTH" evidence="2">
    <location>
        <begin position="7"/>
        <end position="202"/>
    </location>
</feature>
<reference evidence="3 4" key="1">
    <citation type="submission" date="2020-08" db="EMBL/GenBank/DDBJ databases">
        <title>Sequencing the genomes of 1000 actinobacteria strains.</title>
        <authorList>
            <person name="Klenk H.-P."/>
        </authorList>
    </citation>
    <scope>NUCLEOTIDE SEQUENCE [LARGE SCALE GENOMIC DNA]</scope>
    <source>
        <strain evidence="3 4">DSM 105369</strain>
    </source>
</reference>
<dbReference type="EMBL" id="JACHVQ010000004">
    <property type="protein sequence ID" value="MBB2894010.1"/>
    <property type="molecule type" value="Genomic_DNA"/>
</dbReference>
<accession>A0A839N8B1</accession>
<feature type="region of interest" description="Disordered" evidence="1">
    <location>
        <begin position="1"/>
        <end position="27"/>
    </location>
</feature>
<name>A0A839N8B1_9MICO</name>
<evidence type="ECO:0000313" key="4">
    <source>
        <dbReference type="Proteomes" id="UP000559182"/>
    </source>
</evidence>
<dbReference type="AlphaFoldDB" id="A0A839N8B1"/>
<sequence>MTRAHRHLETERKFTLQPGAQAPDPAHWPGVETVSAPDRFELDALYFDTGDLRLANAGVTLRRRTGGADDGWHLKVPGAGEGRLEHGLPLAAGQDAPPAEFVEQVAPLTVGEPLRPICRVCTTRVERRLDDGTGPVASVCDDTVTTHNLLDPRLDQSWHELEVELTGDGTPAFLDTVTEYLAGIGIPQVSIASKLRTALTPPPDGRVPEARG</sequence>
<dbReference type="RefSeq" id="WP_183322470.1">
    <property type="nucleotide sequence ID" value="NZ_JACHVQ010000004.1"/>
</dbReference>
<proteinExistence type="predicted"/>